<name>G7Z470_AZOL4</name>
<dbReference type="STRING" id="862719.AZOLI_0834"/>
<dbReference type="EMBL" id="FQ311868">
    <property type="protein sequence ID" value="CBS86179.1"/>
    <property type="molecule type" value="Genomic_DNA"/>
</dbReference>
<accession>G7Z470</accession>
<evidence type="ECO:0000256" key="1">
    <source>
        <dbReference type="SAM" id="MobiDB-lite"/>
    </source>
</evidence>
<feature type="compositionally biased region" description="Basic residues" evidence="1">
    <location>
        <begin position="68"/>
        <end position="77"/>
    </location>
</feature>
<keyword evidence="3" id="KW-1185">Reference proteome</keyword>
<proteinExistence type="predicted"/>
<dbReference type="KEGG" id="ali:AZOLI_0834"/>
<gene>
    <name evidence="2" type="ordered locus">AZOLI_0834</name>
</gene>
<reference evidence="3" key="1">
    <citation type="journal article" date="2011" name="PLoS Genet.">
        <title>Azospirillum genomes reveal transition of bacteria from aquatic to terrestrial environments.</title>
        <authorList>
            <person name="Wisniewski-Dye F."/>
            <person name="Borziak K."/>
            <person name="Khalsa-Moyers G."/>
            <person name="Alexandre G."/>
            <person name="Sukharnikov L.O."/>
            <person name="Wuichet K."/>
            <person name="Hurst G.B."/>
            <person name="McDonald W.H."/>
            <person name="Robertson J.S."/>
            <person name="Barbe V."/>
            <person name="Calteau A."/>
            <person name="Rouy Z."/>
            <person name="Mangenot S."/>
            <person name="Prigent-Combaret C."/>
            <person name="Normand P."/>
            <person name="Boyer M."/>
            <person name="Siguier P."/>
            <person name="Dessaux Y."/>
            <person name="Elmerich C."/>
            <person name="Condemine G."/>
            <person name="Krishnen G."/>
            <person name="Kennedy I."/>
            <person name="Paterson A.H."/>
            <person name="Gonzalez V."/>
            <person name="Mavingui P."/>
            <person name="Zhulin I.B."/>
        </authorList>
    </citation>
    <scope>NUCLEOTIDE SEQUENCE [LARGE SCALE GENOMIC DNA]</scope>
    <source>
        <strain evidence="3">4B</strain>
    </source>
</reference>
<evidence type="ECO:0000313" key="3">
    <source>
        <dbReference type="Proteomes" id="UP000005667"/>
    </source>
</evidence>
<evidence type="ECO:0000313" key="2">
    <source>
        <dbReference type="EMBL" id="CBS86179.1"/>
    </source>
</evidence>
<dbReference type="HOGENOM" id="CLU_2366815_0_0_5"/>
<organism evidence="2 3">
    <name type="scientific">Azospirillum lipoferum (strain 4B)</name>
    <dbReference type="NCBI Taxonomy" id="862719"/>
    <lineage>
        <taxon>Bacteria</taxon>
        <taxon>Pseudomonadati</taxon>
        <taxon>Pseudomonadota</taxon>
        <taxon>Alphaproteobacteria</taxon>
        <taxon>Rhodospirillales</taxon>
        <taxon>Azospirillaceae</taxon>
        <taxon>Azospirillum</taxon>
    </lineage>
</organism>
<protein>
    <submittedName>
        <fullName evidence="2">Uncharacterized protein</fullName>
    </submittedName>
</protein>
<sequence>MPVLAYAATNKVKSPKVNKPLSPCGRGVGVRGRKSMVPSAFGLLPLIPTLLPQGEKGVQCGTAAAPPAKRKGAAPVARRRRLVSIPRQAGTGVIS</sequence>
<feature type="region of interest" description="Disordered" evidence="1">
    <location>
        <begin position="58"/>
        <end position="77"/>
    </location>
</feature>
<dbReference type="AlphaFoldDB" id="G7Z470"/>
<dbReference type="Proteomes" id="UP000005667">
    <property type="component" value="Chromosome"/>
</dbReference>